<keyword evidence="1" id="KW-1133">Transmembrane helix</keyword>
<feature type="transmembrane region" description="Helical" evidence="1">
    <location>
        <begin position="34"/>
        <end position="51"/>
    </location>
</feature>
<sequence length="133" mass="15320">MKRTDKYVLYLLYLVLFSVPMVATFYAADGVDHHLYVSLIVILTSIGFRYRQDIRREDYALHKNAGRMWHRSFIWELILIPVVLGLLLGVLEGGAMAQRGMVLGFSISVGRLLFETGERLYLRRIVKRTSQVG</sequence>
<dbReference type="Proteomes" id="UP001161691">
    <property type="component" value="Unassembled WGS sequence"/>
</dbReference>
<keyword evidence="3" id="KW-1185">Reference proteome</keyword>
<feature type="transmembrane region" description="Helical" evidence="1">
    <location>
        <begin position="7"/>
        <end position="28"/>
    </location>
</feature>
<keyword evidence="1" id="KW-0812">Transmembrane</keyword>
<accession>A0ABT6TR25</accession>
<keyword evidence="1" id="KW-0472">Membrane</keyword>
<feature type="transmembrane region" description="Helical" evidence="1">
    <location>
        <begin position="72"/>
        <end position="91"/>
    </location>
</feature>
<organism evidence="2 3">
    <name type="scientific">Cohnella hashimotonis</name>
    <dbReference type="NCBI Taxonomy" id="2826895"/>
    <lineage>
        <taxon>Bacteria</taxon>
        <taxon>Bacillati</taxon>
        <taxon>Bacillota</taxon>
        <taxon>Bacilli</taxon>
        <taxon>Bacillales</taxon>
        <taxon>Paenibacillaceae</taxon>
        <taxon>Cohnella</taxon>
    </lineage>
</organism>
<evidence type="ECO:0000313" key="2">
    <source>
        <dbReference type="EMBL" id="MDI4649297.1"/>
    </source>
</evidence>
<dbReference type="RefSeq" id="WP_282911952.1">
    <property type="nucleotide sequence ID" value="NZ_JAGRPV010000001.1"/>
</dbReference>
<evidence type="ECO:0000313" key="3">
    <source>
        <dbReference type="Proteomes" id="UP001161691"/>
    </source>
</evidence>
<gene>
    <name evidence="2" type="ORF">KB449_30455</name>
</gene>
<name>A0ABT6TR25_9BACL</name>
<protein>
    <submittedName>
        <fullName evidence="2">Uncharacterized protein</fullName>
    </submittedName>
</protein>
<evidence type="ECO:0000256" key="1">
    <source>
        <dbReference type="SAM" id="Phobius"/>
    </source>
</evidence>
<dbReference type="EMBL" id="JAGRPV010000001">
    <property type="protein sequence ID" value="MDI4649297.1"/>
    <property type="molecule type" value="Genomic_DNA"/>
</dbReference>
<feature type="transmembrane region" description="Helical" evidence="1">
    <location>
        <begin position="97"/>
        <end position="114"/>
    </location>
</feature>
<reference evidence="2" key="1">
    <citation type="submission" date="2023-04" db="EMBL/GenBank/DDBJ databases">
        <title>Comparative genomic analysis of Cohnella hashimotonis sp. nov., isolated from the International Space Station.</title>
        <authorList>
            <person name="Venkateswaran K."/>
            <person name="Simpson A."/>
        </authorList>
    </citation>
    <scope>NUCLEOTIDE SEQUENCE</scope>
    <source>
        <strain evidence="2">F6_2S_P_1</strain>
    </source>
</reference>
<proteinExistence type="predicted"/>
<comment type="caution">
    <text evidence="2">The sequence shown here is derived from an EMBL/GenBank/DDBJ whole genome shotgun (WGS) entry which is preliminary data.</text>
</comment>